<comment type="caution">
    <text evidence="1">The sequence shown here is derived from an EMBL/GenBank/DDBJ whole genome shotgun (WGS) entry which is preliminary data.</text>
</comment>
<dbReference type="Proteomes" id="UP000748756">
    <property type="component" value="Unassembled WGS sequence"/>
</dbReference>
<proteinExistence type="predicted"/>
<sequence length="84" mass="8921">MSLIFAFLEDSSNGQTLALGSQSENEAPTPDHTAATSTALAAGFTISDQGIPNTRLKKKSVVDAQKYADPEKTAVKDVHKVEET</sequence>
<organism evidence="1 2">
    <name type="scientific">Linnemannia schmuckeri</name>
    <dbReference type="NCBI Taxonomy" id="64567"/>
    <lineage>
        <taxon>Eukaryota</taxon>
        <taxon>Fungi</taxon>
        <taxon>Fungi incertae sedis</taxon>
        <taxon>Mucoromycota</taxon>
        <taxon>Mortierellomycotina</taxon>
        <taxon>Mortierellomycetes</taxon>
        <taxon>Mortierellales</taxon>
        <taxon>Mortierellaceae</taxon>
        <taxon>Linnemannia</taxon>
    </lineage>
</organism>
<evidence type="ECO:0000313" key="1">
    <source>
        <dbReference type="EMBL" id="KAF9155641.1"/>
    </source>
</evidence>
<dbReference type="EMBL" id="JAAAUQ010000057">
    <property type="protein sequence ID" value="KAF9155641.1"/>
    <property type="molecule type" value="Genomic_DNA"/>
</dbReference>
<reference evidence="1" key="1">
    <citation type="journal article" date="2020" name="Fungal Divers.">
        <title>Resolving the Mortierellaceae phylogeny through synthesis of multi-gene phylogenetics and phylogenomics.</title>
        <authorList>
            <person name="Vandepol N."/>
            <person name="Liber J."/>
            <person name="Desiro A."/>
            <person name="Na H."/>
            <person name="Kennedy M."/>
            <person name="Barry K."/>
            <person name="Grigoriev I.V."/>
            <person name="Miller A.N."/>
            <person name="O'Donnell K."/>
            <person name="Stajich J.E."/>
            <person name="Bonito G."/>
        </authorList>
    </citation>
    <scope>NUCLEOTIDE SEQUENCE</scope>
    <source>
        <strain evidence="1">NRRL 6426</strain>
    </source>
</reference>
<evidence type="ECO:0000313" key="2">
    <source>
        <dbReference type="Proteomes" id="UP000748756"/>
    </source>
</evidence>
<gene>
    <name evidence="1" type="ORF">BG015_009086</name>
</gene>
<keyword evidence="2" id="KW-1185">Reference proteome</keyword>
<dbReference type="AlphaFoldDB" id="A0A9P5S867"/>
<protein>
    <submittedName>
        <fullName evidence="1">Uncharacterized protein</fullName>
    </submittedName>
</protein>
<accession>A0A9P5S867</accession>
<name>A0A9P5S867_9FUNG</name>